<organism evidence="2 3">
    <name type="scientific">Paraburkholderia fungorum</name>
    <dbReference type="NCBI Taxonomy" id="134537"/>
    <lineage>
        <taxon>Bacteria</taxon>
        <taxon>Pseudomonadati</taxon>
        <taxon>Pseudomonadota</taxon>
        <taxon>Betaproteobacteria</taxon>
        <taxon>Burkholderiales</taxon>
        <taxon>Burkholderiaceae</taxon>
        <taxon>Paraburkholderia</taxon>
    </lineage>
</organism>
<feature type="region of interest" description="Disordered" evidence="1">
    <location>
        <begin position="164"/>
        <end position="185"/>
    </location>
</feature>
<evidence type="ECO:0000256" key="1">
    <source>
        <dbReference type="SAM" id="MobiDB-lite"/>
    </source>
</evidence>
<protein>
    <submittedName>
        <fullName evidence="2">Uncharacterized protein</fullName>
    </submittedName>
</protein>
<dbReference type="Proteomes" id="UP000283709">
    <property type="component" value="Unassembled WGS sequence"/>
</dbReference>
<evidence type="ECO:0000313" key="2">
    <source>
        <dbReference type="EMBL" id="RKF36147.1"/>
    </source>
</evidence>
<dbReference type="RefSeq" id="WP_120347914.1">
    <property type="nucleotide sequence ID" value="NZ_MCAS01000042.1"/>
</dbReference>
<proteinExistence type="predicted"/>
<reference evidence="2 3" key="1">
    <citation type="submission" date="2016-07" db="EMBL/GenBank/DDBJ databases">
        <title>Genome analysis of Burkholderia fungorum ES3-20.</title>
        <authorList>
            <person name="Xu D."/>
            <person name="Yao R."/>
            <person name="Zheng S."/>
        </authorList>
    </citation>
    <scope>NUCLEOTIDE SEQUENCE [LARGE SCALE GENOMIC DNA]</scope>
    <source>
        <strain evidence="2 3">ES3-20</strain>
    </source>
</reference>
<dbReference type="EMBL" id="MCAS01000042">
    <property type="protein sequence ID" value="RKF36147.1"/>
    <property type="molecule type" value="Genomic_DNA"/>
</dbReference>
<sequence>MLDNLKTLHDAMIAGLRARLPDISPIDAYPRIGRKIPTPSIALELSEMEPGHDPGTGQTSLIGRFQARAIFDPLGPHADLAVRQLAARIACAVHAQTWDVPVTPARLVQIGDDPFKPELDAYLVWLVEWTHEFDLGDVVTPFPPDVPSDAPAVLWGVDPDTGSADGRYWDPAQDLPEGVATGTGT</sequence>
<accession>A0A3R7EPG7</accession>
<dbReference type="OrthoDB" id="5464992at2"/>
<name>A0A3R7EPG7_9BURK</name>
<comment type="caution">
    <text evidence="2">The sequence shown here is derived from an EMBL/GenBank/DDBJ whole genome shotgun (WGS) entry which is preliminary data.</text>
</comment>
<gene>
    <name evidence="2" type="ORF">BCY88_36750</name>
</gene>
<dbReference type="AlphaFoldDB" id="A0A3R7EPG7"/>
<evidence type="ECO:0000313" key="3">
    <source>
        <dbReference type="Proteomes" id="UP000283709"/>
    </source>
</evidence>